<evidence type="ECO:0000256" key="1">
    <source>
        <dbReference type="SAM" id="MobiDB-lite"/>
    </source>
</evidence>
<evidence type="ECO:0000313" key="2">
    <source>
        <dbReference type="EMBL" id="GAA2932469.1"/>
    </source>
</evidence>
<feature type="region of interest" description="Disordered" evidence="1">
    <location>
        <begin position="1"/>
        <end position="20"/>
    </location>
</feature>
<dbReference type="Proteomes" id="UP001501102">
    <property type="component" value="Unassembled WGS sequence"/>
</dbReference>
<accession>A0ABN3WYX8</accession>
<organism evidence="2 3">
    <name type="scientific">Streptomyces thioluteus</name>
    <dbReference type="NCBI Taxonomy" id="66431"/>
    <lineage>
        <taxon>Bacteria</taxon>
        <taxon>Bacillati</taxon>
        <taxon>Actinomycetota</taxon>
        <taxon>Actinomycetes</taxon>
        <taxon>Kitasatosporales</taxon>
        <taxon>Streptomycetaceae</taxon>
        <taxon>Streptomyces</taxon>
    </lineage>
</organism>
<keyword evidence="3" id="KW-1185">Reference proteome</keyword>
<gene>
    <name evidence="2" type="ORF">GCM10020221_30300</name>
</gene>
<comment type="caution">
    <text evidence="2">The sequence shown here is derived from an EMBL/GenBank/DDBJ whole genome shotgun (WGS) entry which is preliminary data.</text>
</comment>
<name>A0ABN3WYX8_STRTU</name>
<evidence type="ECO:0000313" key="3">
    <source>
        <dbReference type="Proteomes" id="UP001501102"/>
    </source>
</evidence>
<protein>
    <submittedName>
        <fullName evidence="2">Uncharacterized protein</fullName>
    </submittedName>
</protein>
<sequence>MADRVPLGSERPQHPAPGALRRRRLRALAIGTVDRVAFHEVANALDPANATPSGCASAVTG</sequence>
<proteinExistence type="predicted"/>
<dbReference type="EMBL" id="BAAAXZ010000114">
    <property type="protein sequence ID" value="GAA2932469.1"/>
    <property type="molecule type" value="Genomic_DNA"/>
</dbReference>
<reference evidence="2 3" key="1">
    <citation type="journal article" date="2019" name="Int. J. Syst. Evol. Microbiol.">
        <title>The Global Catalogue of Microorganisms (GCM) 10K type strain sequencing project: providing services to taxonomists for standard genome sequencing and annotation.</title>
        <authorList>
            <consortium name="The Broad Institute Genomics Platform"/>
            <consortium name="The Broad Institute Genome Sequencing Center for Infectious Disease"/>
            <person name="Wu L."/>
            <person name="Ma J."/>
        </authorList>
    </citation>
    <scope>NUCLEOTIDE SEQUENCE [LARGE SCALE GENOMIC DNA]</scope>
    <source>
        <strain evidence="2 3">JCM 4087</strain>
    </source>
</reference>